<dbReference type="AlphaFoldDB" id="E6U8V1"/>
<evidence type="ECO:0000313" key="4">
    <source>
        <dbReference type="Proteomes" id="UP000001551"/>
    </source>
</evidence>
<dbReference type="InterPro" id="IPR011765">
    <property type="entry name" value="Pept_M16_N"/>
</dbReference>
<dbReference type="NCBIfam" id="NF047421">
    <property type="entry name" value="YfmH_fam"/>
    <property type="match status" value="1"/>
</dbReference>
<dbReference type="RefSeq" id="WP_013485541.1">
    <property type="nucleotide sequence ID" value="NC_014828.1"/>
</dbReference>
<dbReference type="Pfam" id="PF05193">
    <property type="entry name" value="Peptidase_M16_C"/>
    <property type="match status" value="1"/>
</dbReference>
<dbReference type="Pfam" id="PF00675">
    <property type="entry name" value="Peptidase_M16"/>
    <property type="match status" value="1"/>
</dbReference>
<dbReference type="Proteomes" id="UP000001551">
    <property type="component" value="Chromosome"/>
</dbReference>
<dbReference type="SUPFAM" id="SSF63411">
    <property type="entry name" value="LuxS/MPP-like metallohydrolase"/>
    <property type="match status" value="2"/>
</dbReference>
<dbReference type="PANTHER" id="PTHR11851">
    <property type="entry name" value="METALLOPROTEASE"/>
    <property type="match status" value="1"/>
</dbReference>
<dbReference type="InterPro" id="IPR011249">
    <property type="entry name" value="Metalloenz_LuxS/M16"/>
</dbReference>
<dbReference type="EMBL" id="CP002400">
    <property type="protein sequence ID" value="ADU27186.1"/>
    <property type="molecule type" value="Genomic_DNA"/>
</dbReference>
<organism evidence="3 4">
    <name type="scientific">Ethanoligenens harbinense (strain DSM 18485 / JCM 12961 / CGMCC 1.5033 / YUAN-3)</name>
    <dbReference type="NCBI Taxonomy" id="663278"/>
    <lineage>
        <taxon>Bacteria</taxon>
        <taxon>Bacillati</taxon>
        <taxon>Bacillota</taxon>
        <taxon>Clostridia</taxon>
        <taxon>Eubacteriales</taxon>
        <taxon>Oscillospiraceae</taxon>
        <taxon>Ethanoligenens</taxon>
    </lineage>
</organism>
<feature type="domain" description="Peptidase M16 C-terminal" evidence="2">
    <location>
        <begin position="182"/>
        <end position="356"/>
    </location>
</feature>
<dbReference type="InterPro" id="IPR007863">
    <property type="entry name" value="Peptidase_M16_C"/>
</dbReference>
<proteinExistence type="predicted"/>
<dbReference type="HOGENOM" id="CLU_052317_0_0_9"/>
<accession>E6U8V1</accession>
<dbReference type="STRING" id="663278.Ethha_1651"/>
<evidence type="ECO:0000259" key="2">
    <source>
        <dbReference type="Pfam" id="PF05193"/>
    </source>
</evidence>
<protein>
    <submittedName>
        <fullName evidence="3">Peptidase M16 domain protein</fullName>
    </submittedName>
</protein>
<dbReference type="MEROPS" id="M16.A20"/>
<dbReference type="InterPro" id="IPR050361">
    <property type="entry name" value="MPP/UQCRC_Complex"/>
</dbReference>
<evidence type="ECO:0000259" key="1">
    <source>
        <dbReference type="Pfam" id="PF00675"/>
    </source>
</evidence>
<dbReference type="eggNOG" id="COG0612">
    <property type="taxonomic scope" value="Bacteria"/>
</dbReference>
<keyword evidence="4" id="KW-1185">Reference proteome</keyword>
<dbReference type="GO" id="GO:0046872">
    <property type="term" value="F:metal ion binding"/>
    <property type="evidence" value="ECO:0007669"/>
    <property type="project" value="InterPro"/>
</dbReference>
<feature type="domain" description="Peptidase M16 N-terminal" evidence="1">
    <location>
        <begin position="63"/>
        <end position="175"/>
    </location>
</feature>
<gene>
    <name evidence="3" type="ordered locus">Ethha_1651</name>
</gene>
<evidence type="ECO:0000313" key="3">
    <source>
        <dbReference type="EMBL" id="ADU27186.1"/>
    </source>
</evidence>
<dbReference type="KEGG" id="eha:Ethha_1651"/>
<reference evidence="3 4" key="1">
    <citation type="submission" date="2010-12" db="EMBL/GenBank/DDBJ databases">
        <title>Complete sequence of Ethanoligenens harbinense YUAN-3.</title>
        <authorList>
            <person name="Lucas S."/>
            <person name="Copeland A."/>
            <person name="Lapidus A."/>
            <person name="Cheng J.-F."/>
            <person name="Bruce D."/>
            <person name="Goodwin L."/>
            <person name="Pitluck S."/>
            <person name="Chertkov O."/>
            <person name="Misra M."/>
            <person name="Detter J.C."/>
            <person name="Han C."/>
            <person name="Tapia R."/>
            <person name="Land M."/>
            <person name="Hauser L."/>
            <person name="Jeffries C."/>
            <person name="Kyrpides N."/>
            <person name="Ivanova N."/>
            <person name="Mikhailova N."/>
            <person name="Wang A."/>
            <person name="Mouttaki H."/>
            <person name="He Z."/>
            <person name="Zhou J."/>
            <person name="Hemme C.L."/>
            <person name="Woyke T."/>
        </authorList>
    </citation>
    <scope>NUCLEOTIDE SEQUENCE [LARGE SCALE GENOMIC DNA]</scope>
    <source>
        <strain evidence="4">DSM 18485 / JCM 12961 / CGMCC 1.5033 / YUAN-3</strain>
    </source>
</reference>
<dbReference type="Gene3D" id="3.30.830.10">
    <property type="entry name" value="Metalloenzyme, LuxS/M16 peptidase-like"/>
    <property type="match status" value="2"/>
</dbReference>
<dbReference type="PANTHER" id="PTHR11851:SF134">
    <property type="entry name" value="ZINC-DEPENDENT PROTEASE"/>
    <property type="match status" value="1"/>
</dbReference>
<sequence length="428" mass="47232">MEFTTITNERLGETVLYAKHPTGLDIFIAPKKGYASQYAIFGTRYGSIDNHFRVGDKDVTVPEGIAHFLEHKLFESEDGDAFSRYARTGASANAYTSFDRTCYLFSSTERFRESLEILLDFVQKPYFTEQTVQKEQGIIGQEIKMYEDDPGWRVMFNLLGALYHTHPVKIDIAGTTESISHITADLLYECYHAFYNLHNMALCVAGDVDPALVAELADKLLKDAPPSGVESLFEEEPDSVVKPRVEQRLSVSVPLFNLGFKDKPAAGKEAAAGEAVTSVLLEILSGSASPLYRRLYDEGLINTSFGTETFTGRSFGTVLFGGESRDPDAVAEAIFAEIDQLKQEGIDPAAFARAKKYTYGRLAAHYDRVDGVANAMAGLHFLGMGPFDMVEAVAQVTEDDVQNRLETVLRRENAALSVILPVQAEPVS</sequence>
<name>E6U8V1_ETHHY</name>